<evidence type="ECO:0000313" key="2">
    <source>
        <dbReference type="EMBL" id="GAG08371.1"/>
    </source>
</evidence>
<dbReference type="PANTHER" id="PTHR43707">
    <property type="entry name" value="HISTIDYL-TRNA SYNTHETASE"/>
    <property type="match status" value="1"/>
</dbReference>
<dbReference type="GO" id="GO:0005737">
    <property type="term" value="C:cytoplasm"/>
    <property type="evidence" value="ECO:0007669"/>
    <property type="project" value="InterPro"/>
</dbReference>
<comment type="caution">
    <text evidence="2">The sequence shown here is derived from an EMBL/GenBank/DDBJ whole genome shotgun (WGS) entry which is preliminary data.</text>
</comment>
<dbReference type="EMBL" id="BARS01023165">
    <property type="protein sequence ID" value="GAG08371.1"/>
    <property type="molecule type" value="Genomic_DNA"/>
</dbReference>
<reference evidence="2" key="1">
    <citation type="journal article" date="2014" name="Front. Microbiol.">
        <title>High frequency of phylogenetically diverse reductive dehalogenase-homologous genes in deep subseafloor sedimentary metagenomes.</title>
        <authorList>
            <person name="Kawai M."/>
            <person name="Futagami T."/>
            <person name="Toyoda A."/>
            <person name="Takaki Y."/>
            <person name="Nishi S."/>
            <person name="Hori S."/>
            <person name="Arai W."/>
            <person name="Tsubouchi T."/>
            <person name="Morono Y."/>
            <person name="Uchiyama I."/>
            <person name="Ito T."/>
            <person name="Fujiyama A."/>
            <person name="Inagaki F."/>
            <person name="Takami H."/>
        </authorList>
    </citation>
    <scope>NUCLEOTIDE SEQUENCE</scope>
    <source>
        <strain evidence="2">Expedition CK06-06</strain>
    </source>
</reference>
<feature type="domain" description="Class II Histidinyl-tRNA synthetase (HisRS)-like catalytic core" evidence="1">
    <location>
        <begin position="4"/>
        <end position="82"/>
    </location>
</feature>
<dbReference type="InterPro" id="IPR045864">
    <property type="entry name" value="aa-tRNA-synth_II/BPL/LPL"/>
</dbReference>
<protein>
    <recommendedName>
        <fullName evidence="1">Class II Histidinyl-tRNA synthetase (HisRS)-like catalytic core domain-containing protein</fullName>
    </recommendedName>
</protein>
<dbReference type="InterPro" id="IPR004516">
    <property type="entry name" value="HisRS/HisZ"/>
</dbReference>
<accession>X0W6S2</accession>
<organism evidence="2">
    <name type="scientific">marine sediment metagenome</name>
    <dbReference type="NCBI Taxonomy" id="412755"/>
    <lineage>
        <taxon>unclassified sequences</taxon>
        <taxon>metagenomes</taxon>
        <taxon>ecological metagenomes</taxon>
    </lineage>
</organism>
<evidence type="ECO:0000259" key="1">
    <source>
        <dbReference type="Pfam" id="PF13393"/>
    </source>
</evidence>
<gene>
    <name evidence="2" type="ORF">S01H1_36916</name>
</gene>
<sequence>EIPGIAPHLDDFLATLTLLDKLGGGYEIDIVSGVGFEYYTGMIFQLCVGKEQVGGGGRYDALIPAMGGGNVPACGFALYLDRFLQLVNPEQLKPTESKSVLVRAGGEGVAKAAFNLAESLRKAGFVAEIDLGGQPADDYGWVVDIKKDAAGFQVRDNKTSRKTDLKRPVDVIKFLEESGGD</sequence>
<dbReference type="GO" id="GO:0006427">
    <property type="term" value="P:histidyl-tRNA aminoacylation"/>
    <property type="evidence" value="ECO:0007669"/>
    <property type="project" value="TreeGrafter"/>
</dbReference>
<dbReference type="InterPro" id="IPR041715">
    <property type="entry name" value="HisRS-like_core"/>
</dbReference>
<proteinExistence type="predicted"/>
<dbReference type="AlphaFoldDB" id="X0W6S2"/>
<dbReference type="GO" id="GO:0004821">
    <property type="term" value="F:histidine-tRNA ligase activity"/>
    <property type="evidence" value="ECO:0007669"/>
    <property type="project" value="TreeGrafter"/>
</dbReference>
<dbReference type="Pfam" id="PF13393">
    <property type="entry name" value="tRNA-synt_His"/>
    <property type="match status" value="1"/>
</dbReference>
<name>X0W6S2_9ZZZZ</name>
<dbReference type="Gene3D" id="3.30.930.10">
    <property type="entry name" value="Bira Bifunctional Protein, Domain 2"/>
    <property type="match status" value="1"/>
</dbReference>
<feature type="non-terminal residue" evidence="2">
    <location>
        <position position="1"/>
    </location>
</feature>
<dbReference type="PANTHER" id="PTHR43707:SF1">
    <property type="entry name" value="HISTIDINE--TRNA LIGASE, MITOCHONDRIAL-RELATED"/>
    <property type="match status" value="1"/>
</dbReference>
<dbReference type="SUPFAM" id="SSF55681">
    <property type="entry name" value="Class II aaRS and biotin synthetases"/>
    <property type="match status" value="1"/>
</dbReference>